<dbReference type="SUPFAM" id="SSF53649">
    <property type="entry name" value="Alkaline phosphatase-like"/>
    <property type="match status" value="1"/>
</dbReference>
<evidence type="ECO:0000256" key="4">
    <source>
        <dbReference type="ARBA" id="ARBA00022837"/>
    </source>
</evidence>
<evidence type="ECO:0000313" key="6">
    <source>
        <dbReference type="EMBL" id="APA88444.1"/>
    </source>
</evidence>
<dbReference type="Pfam" id="PF00884">
    <property type="entry name" value="Sulfatase"/>
    <property type="match status" value="1"/>
</dbReference>
<dbReference type="InterPro" id="IPR050738">
    <property type="entry name" value="Sulfatase"/>
</dbReference>
<dbReference type="AlphaFoldDB" id="A0A1I9YQG9"/>
<reference evidence="6" key="2">
    <citation type="submission" date="2021-06" db="EMBL/GenBank/DDBJ databases">
        <authorList>
            <person name="Rogers T.H."/>
            <person name="Ramsay J.P."/>
            <person name="Wang P."/>
            <person name="Terpolilli J."/>
        </authorList>
    </citation>
    <scope>NUCLEOTIDE SEQUENCE</scope>
    <source>
        <strain evidence="6">WSM5005</strain>
    </source>
</reference>
<keyword evidence="7" id="KW-1185">Reference proteome</keyword>
<dbReference type="Gene3D" id="3.40.720.10">
    <property type="entry name" value="Alkaline Phosphatase, subunit A"/>
    <property type="match status" value="1"/>
</dbReference>
<evidence type="ECO:0000256" key="1">
    <source>
        <dbReference type="ARBA" id="ARBA00008779"/>
    </source>
</evidence>
<dbReference type="InterPro" id="IPR019546">
    <property type="entry name" value="TAT_signal_bac_arc"/>
</dbReference>
<dbReference type="KEGG" id="pspw:BJG93_24110"/>
<dbReference type="InterPro" id="IPR017850">
    <property type="entry name" value="Alkaline_phosphatase_core_sf"/>
</dbReference>
<dbReference type="InterPro" id="IPR006311">
    <property type="entry name" value="TAT_signal"/>
</dbReference>
<dbReference type="GO" id="GO:0016740">
    <property type="term" value="F:transferase activity"/>
    <property type="evidence" value="ECO:0007669"/>
    <property type="project" value="UniProtKB-KW"/>
</dbReference>
<evidence type="ECO:0000256" key="3">
    <source>
        <dbReference type="ARBA" id="ARBA00022801"/>
    </source>
</evidence>
<name>A0A1I9YQG9_9BURK</name>
<sequence length="624" mass="68569">MDRREFIKKTSAVGAAVATANVTAQAADGTQGGDSSNSKPNILFILLDEMRFPRVFPDGITDVRGFLKAYMPKTFDLWRKGVKFSGHYTAASACSPARAALVTGLYTQQNWLLTTILDSPDTRVSIQPVLRREYPTYGKILQSLGYLTPYIGKWHLSIVHKGPRPLSLYGFEGMTYPDPTGSNLQGTIGNPGEGYLSDANIADQATQWLQGRKPGDSPWCLTVGFINPHDKEFFPAGTEFKRFTALFSSNRYNPNGYTQWVDYTKGPPAYDWESNPLRSPPRLDYPATAPNWESGSQLAANKPPMQTFNRTIQEAVWGGVQDTRGTDFEITAYPVNPNYPPPSVTRGIAKAPFHYWKRGLDSYTQIMSIVDAKIGAVVDALPHAVARKTIIILTSDHGDYAGAHGLISGKTGTCYEEAFNVPLIVVDPTGQYNGDLDTVRGALTSSVDILPLLVTIGNGGQRNWLTGDYAQMYGNRHDLLPMLKSSSAPGRPYVVFSSDETVPESLNFNNAAPHIIGVRTDSGKLGTYSHWAPSTTTITGSSDLEYYDYSTEQGRLELDNRYRDPAAQALHDQLISDILPNELQAPLPGYLVAAQNLAHARYLEYVQLINSGGNFELPFKIGDV</sequence>
<dbReference type="EMBL" id="CP017562">
    <property type="protein sequence ID" value="APA88444.1"/>
    <property type="molecule type" value="Genomic_DNA"/>
</dbReference>
<keyword evidence="4" id="KW-0106">Calcium</keyword>
<dbReference type="OrthoDB" id="9766107at2"/>
<evidence type="ECO:0000313" key="7">
    <source>
        <dbReference type="Proteomes" id="UP000179860"/>
    </source>
</evidence>
<dbReference type="InterPro" id="IPR024607">
    <property type="entry name" value="Sulfatase_CS"/>
</dbReference>
<dbReference type="NCBIfam" id="TIGR01409">
    <property type="entry name" value="TAT_signal_seq"/>
    <property type="match status" value="1"/>
</dbReference>
<dbReference type="PROSITE" id="PS00149">
    <property type="entry name" value="SULFATASE_2"/>
    <property type="match status" value="1"/>
</dbReference>
<reference evidence="6" key="1">
    <citation type="submission" date="2016-09" db="EMBL/GenBank/DDBJ databases">
        <title>The Complete Genome of Burkholderia sprentiae wsm5005.</title>
        <authorList>
            <person name="De Meyer S."/>
            <person name="Wang P."/>
            <person name="Terpolilli J."/>
        </authorList>
    </citation>
    <scope>NUCLEOTIDE SEQUENCE [LARGE SCALE GENOMIC DNA]</scope>
    <source>
        <strain evidence="6">WSM5005</strain>
    </source>
</reference>
<protein>
    <submittedName>
        <fullName evidence="6">Sulfatase-like hydrolase/transferase</fullName>
    </submittedName>
</protein>
<dbReference type="PANTHER" id="PTHR42693:SF53">
    <property type="entry name" value="ENDO-4-O-SULFATASE"/>
    <property type="match status" value="1"/>
</dbReference>
<dbReference type="GO" id="GO:0004065">
    <property type="term" value="F:arylsulfatase activity"/>
    <property type="evidence" value="ECO:0007669"/>
    <property type="project" value="TreeGrafter"/>
</dbReference>
<evidence type="ECO:0000259" key="5">
    <source>
        <dbReference type="Pfam" id="PF00884"/>
    </source>
</evidence>
<dbReference type="STRING" id="754502.BJG93_24110"/>
<proteinExistence type="inferred from homology"/>
<keyword evidence="3" id="KW-0378">Hydrolase</keyword>
<gene>
    <name evidence="6" type="ORF">BJG93_24110</name>
</gene>
<dbReference type="Proteomes" id="UP000179860">
    <property type="component" value="Chromosome 2"/>
</dbReference>
<dbReference type="GO" id="GO:0046872">
    <property type="term" value="F:metal ion binding"/>
    <property type="evidence" value="ECO:0007669"/>
    <property type="project" value="UniProtKB-KW"/>
</dbReference>
<comment type="similarity">
    <text evidence="1">Belongs to the sulfatase family.</text>
</comment>
<organism evidence="6 7">
    <name type="scientific">Paraburkholderia sprentiae WSM5005</name>
    <dbReference type="NCBI Taxonomy" id="754502"/>
    <lineage>
        <taxon>Bacteria</taxon>
        <taxon>Pseudomonadati</taxon>
        <taxon>Pseudomonadota</taxon>
        <taxon>Betaproteobacteria</taxon>
        <taxon>Burkholderiales</taxon>
        <taxon>Burkholderiaceae</taxon>
        <taxon>Paraburkholderia</taxon>
    </lineage>
</organism>
<dbReference type="PANTHER" id="PTHR42693">
    <property type="entry name" value="ARYLSULFATASE FAMILY MEMBER"/>
    <property type="match status" value="1"/>
</dbReference>
<keyword evidence="2" id="KW-0479">Metal-binding</keyword>
<dbReference type="PROSITE" id="PS51318">
    <property type="entry name" value="TAT"/>
    <property type="match status" value="1"/>
</dbReference>
<feature type="domain" description="Sulfatase N-terminal" evidence="5">
    <location>
        <begin position="40"/>
        <end position="453"/>
    </location>
</feature>
<dbReference type="InterPro" id="IPR000917">
    <property type="entry name" value="Sulfatase_N"/>
</dbReference>
<evidence type="ECO:0000256" key="2">
    <source>
        <dbReference type="ARBA" id="ARBA00022723"/>
    </source>
</evidence>
<dbReference type="RefSeq" id="WP_027195931.1">
    <property type="nucleotide sequence ID" value="NZ_CP017562.2"/>
</dbReference>
<accession>A0A1I9YQG9</accession>